<dbReference type="AlphaFoldDB" id="A0A2T3B169"/>
<dbReference type="PANTHER" id="PTHR35179:SF2">
    <property type="entry name" value="START DOMAIN-CONTAINING PROTEIN"/>
    <property type="match status" value="1"/>
</dbReference>
<evidence type="ECO:0000313" key="2">
    <source>
        <dbReference type="Proteomes" id="UP000241818"/>
    </source>
</evidence>
<dbReference type="OrthoDB" id="420564at2759"/>
<gene>
    <name evidence="1" type="ORF">M430DRAFT_275708</name>
</gene>
<dbReference type="STRING" id="857342.A0A2T3B169"/>
<feature type="non-terminal residue" evidence="1">
    <location>
        <position position="356"/>
    </location>
</feature>
<protein>
    <recommendedName>
        <fullName evidence="3">Geranylgeranyl pyrophosphate synthetase</fullName>
    </recommendedName>
</protein>
<dbReference type="GeneID" id="36573736"/>
<organism evidence="1 2">
    <name type="scientific">Amorphotheca resinae ATCC 22711</name>
    <dbReference type="NCBI Taxonomy" id="857342"/>
    <lineage>
        <taxon>Eukaryota</taxon>
        <taxon>Fungi</taxon>
        <taxon>Dikarya</taxon>
        <taxon>Ascomycota</taxon>
        <taxon>Pezizomycotina</taxon>
        <taxon>Leotiomycetes</taxon>
        <taxon>Helotiales</taxon>
        <taxon>Amorphothecaceae</taxon>
        <taxon>Amorphotheca</taxon>
    </lineage>
</organism>
<reference evidence="1 2" key="1">
    <citation type="journal article" date="2018" name="New Phytol.">
        <title>Comparative genomics and transcriptomics depict ericoid mycorrhizal fungi as versatile saprotrophs and plant mutualists.</title>
        <authorList>
            <person name="Martino E."/>
            <person name="Morin E."/>
            <person name="Grelet G.A."/>
            <person name="Kuo A."/>
            <person name="Kohler A."/>
            <person name="Daghino S."/>
            <person name="Barry K.W."/>
            <person name="Cichocki N."/>
            <person name="Clum A."/>
            <person name="Dockter R.B."/>
            <person name="Hainaut M."/>
            <person name="Kuo R.C."/>
            <person name="LaButti K."/>
            <person name="Lindahl B.D."/>
            <person name="Lindquist E.A."/>
            <person name="Lipzen A."/>
            <person name="Khouja H.R."/>
            <person name="Magnuson J."/>
            <person name="Murat C."/>
            <person name="Ohm R.A."/>
            <person name="Singer S.W."/>
            <person name="Spatafora J.W."/>
            <person name="Wang M."/>
            <person name="Veneault-Fourrey C."/>
            <person name="Henrissat B."/>
            <person name="Grigoriev I.V."/>
            <person name="Martin F.M."/>
            <person name="Perotto S."/>
        </authorList>
    </citation>
    <scope>NUCLEOTIDE SEQUENCE [LARGE SCALE GENOMIC DNA]</scope>
    <source>
        <strain evidence="1 2">ATCC 22711</strain>
    </source>
</reference>
<sequence>ASITDVTHLSSYNWIEACTPTIAVPGSPPLWSPPSVPRQLKKDSGLIYIAQNAARHPDSPLEPLFRALCIANPSFDIRSIDVVTDRNNIRKLLSFINPAMTRNGLETFTIKIEVTKNTAIFCREETATHEFIKPYEFRGYGHEFEKAYTTSQISASTGHHRIISYRFSDLNFIVRYETDGYVDTGTSIPASNSNEPENDSLSSMLGFLSLSPPNGLPSTTPAVSKLTVKEEGQMVPLESILEVKTRVFHNPLKIQDIVPQLWVSQTPKLVRAYHHKGTFQLPEVEDVAAEITKWEEANQRDLRKLAALIKKILKVVKGCDGNAIVKYVSFGGMEGRREKDAAKGPVFQMGLFRSGV</sequence>
<name>A0A2T3B169_AMORE</name>
<dbReference type="InParanoid" id="A0A2T3B169"/>
<proteinExistence type="predicted"/>
<dbReference type="Proteomes" id="UP000241818">
    <property type="component" value="Unassembled WGS sequence"/>
</dbReference>
<dbReference type="PANTHER" id="PTHR35179">
    <property type="entry name" value="PROTEIN CBG02620"/>
    <property type="match status" value="1"/>
</dbReference>
<evidence type="ECO:0000313" key="1">
    <source>
        <dbReference type="EMBL" id="PSS18279.1"/>
    </source>
</evidence>
<keyword evidence="2" id="KW-1185">Reference proteome</keyword>
<dbReference type="EMBL" id="KZ679011">
    <property type="protein sequence ID" value="PSS18279.1"/>
    <property type="molecule type" value="Genomic_DNA"/>
</dbReference>
<feature type="non-terminal residue" evidence="1">
    <location>
        <position position="1"/>
    </location>
</feature>
<evidence type="ECO:0008006" key="3">
    <source>
        <dbReference type="Google" id="ProtNLM"/>
    </source>
</evidence>
<accession>A0A2T3B169</accession>
<dbReference type="RefSeq" id="XP_024720631.1">
    <property type="nucleotide sequence ID" value="XM_024865655.1"/>
</dbReference>